<comment type="caution">
    <text evidence="1">The sequence shown here is derived from an EMBL/GenBank/DDBJ whole genome shotgun (WGS) entry which is preliminary data.</text>
</comment>
<organism evidence="1 2">
    <name type="scientific">Rhodofomes roseus</name>
    <dbReference type="NCBI Taxonomy" id="34475"/>
    <lineage>
        <taxon>Eukaryota</taxon>
        <taxon>Fungi</taxon>
        <taxon>Dikarya</taxon>
        <taxon>Basidiomycota</taxon>
        <taxon>Agaricomycotina</taxon>
        <taxon>Agaricomycetes</taxon>
        <taxon>Polyporales</taxon>
        <taxon>Rhodofomes</taxon>
    </lineage>
</organism>
<dbReference type="EMBL" id="SEKV01000602">
    <property type="protein sequence ID" value="TFY55322.1"/>
    <property type="molecule type" value="Genomic_DNA"/>
</dbReference>
<accession>A0A4Y9XZU4</accession>
<protein>
    <submittedName>
        <fullName evidence="1">Uncharacterized protein</fullName>
    </submittedName>
</protein>
<reference evidence="1 2" key="1">
    <citation type="submission" date="2019-01" db="EMBL/GenBank/DDBJ databases">
        <title>Genome sequencing of the rare red list fungi Fomitopsis rosea.</title>
        <authorList>
            <person name="Buettner E."/>
            <person name="Kellner H."/>
        </authorList>
    </citation>
    <scope>NUCLEOTIDE SEQUENCE [LARGE SCALE GENOMIC DNA]</scope>
    <source>
        <strain evidence="1 2">DSM 105464</strain>
    </source>
</reference>
<evidence type="ECO:0000313" key="1">
    <source>
        <dbReference type="EMBL" id="TFY55322.1"/>
    </source>
</evidence>
<dbReference type="Proteomes" id="UP000298390">
    <property type="component" value="Unassembled WGS sequence"/>
</dbReference>
<dbReference type="STRING" id="34475.A0A4Y9XZU4"/>
<evidence type="ECO:0000313" key="2">
    <source>
        <dbReference type="Proteomes" id="UP000298390"/>
    </source>
</evidence>
<sequence length="326" mass="35958">MTTPSPARPLSAVDYTKALANNGLSHPFSPPPLLHIANSPLFPRSCNTHSQVSSLVTGSLRTQLFQKRVMARLSHPSRADEQTLQRFAGKYQPQPKGPHLHLDDNAVSGRVCARSEGLRRWVDRPCFEDRLAVYRPAEQGEECEPDMEGIVCVPVSGTILGVAALEFSEHLENLAGLYDDFAEDMTVTADAETDAATEVTFMLTTSPTLELPKAQEIPASIEFPRRLSQDLHAAPRTERGRRRGWAGRADRLRAKADHGQLAAAAHTASLADVVQRDIQPDVEWTADAHWDPAHRRSGRQCQRCEGGRERRRGFENAGLIAPAAIR</sequence>
<gene>
    <name evidence="1" type="ORF">EVJ58_g8318</name>
</gene>
<name>A0A4Y9XZU4_9APHY</name>
<dbReference type="AlphaFoldDB" id="A0A4Y9XZU4"/>
<proteinExistence type="predicted"/>